<dbReference type="AlphaFoldDB" id="A0A644TS24"/>
<accession>A0A644TS24</accession>
<protein>
    <recommendedName>
        <fullName evidence="2">Ig-like domain-containing protein</fullName>
    </recommendedName>
</protein>
<evidence type="ECO:0000313" key="1">
    <source>
        <dbReference type="EMBL" id="MPL69763.1"/>
    </source>
</evidence>
<proteinExistence type="predicted"/>
<dbReference type="NCBIfam" id="TIGR04183">
    <property type="entry name" value="Por_Secre_tail"/>
    <property type="match status" value="1"/>
</dbReference>
<name>A0A644TS24_9ZZZZ</name>
<dbReference type="EMBL" id="VSSQ01000049">
    <property type="protein sequence ID" value="MPL69763.1"/>
    <property type="molecule type" value="Genomic_DNA"/>
</dbReference>
<gene>
    <name evidence="1" type="ORF">SDC9_15512</name>
</gene>
<organism evidence="1">
    <name type="scientific">bioreactor metagenome</name>
    <dbReference type="NCBI Taxonomy" id="1076179"/>
    <lineage>
        <taxon>unclassified sequences</taxon>
        <taxon>metagenomes</taxon>
        <taxon>ecological metagenomes</taxon>
    </lineage>
</organism>
<sequence>MKPNFSLLIAPGLFFTFMMIVVFSYAGGNSVPDSQVSIKPGTEEICAGAQVTFTAITPVLQNPVYQWTKNGFPAGSNAPDFTYVPVNGDILQVNVTATGFSALSDPLALTVYPTYAAIYISTPETQVTEGTPVTFHAETFNAGAHPAVEWLVNSTRVAFDVSDFTYFPQNGDVFQARLTVGSDVPCISTNPVTSNQLLMSVCNSAPVAFNIWGSGEYCGAVGFEFGIESSEPGVIYYLYKKFGDDLFRLNGMEQTGTGGPLSFYEEAGEYLILGKNACDSVWMNGSAMVLPFNTRTYLSAAVNNLCNGTQVIFTATPERSGNEEYEFLWMINNSQAFAGGSSYAYTPENGDQVSAIMISPCFDYEMNNTVVMMVRDCNAAPVTWSGNIDDNWHRHENWSSGIPGPASVVIIPGNIENYPTLTTPAICESIIIENGGSFIGSEYLTVKSALVKRDLSNQQFHFLSSPMGYPQPAFGGVFTDNQNGIWARKYDEYSGDWRNLPASALLNPGTAYSMQLTQNQTAGFIGILNSTAVTAQLLYNNPGNDSDRAGWNLIGNPFPSAIDWDMVSVNAAEQSIYAWNGSQYISWNGTIGALTNGIVPAQGGVFVKAAGPGYIYNRSVTIPLSARVHSNRPFLKEYVANTLELEVDGNGYRDVTFIRFNENATKGFDAGADAHKLWGIEEAPQLFSLSGAYPLSINELPLVFNETIDIGFSCDASGAYTITASGLSGFDASIRLLLEDKKSNAITDLTLNPGYVFNYQAGEIPDRFRLHITAGPAIPEQNSVFVWYHSNLLSVSNPSGITGELHLFDIAGRVVLSSPLGKGDLTVLPVSLKPGVYLAGISSVNFSMTRKIIVR</sequence>
<comment type="caution">
    <text evidence="1">The sequence shown here is derived from an EMBL/GenBank/DDBJ whole genome shotgun (WGS) entry which is preliminary data.</text>
</comment>
<evidence type="ECO:0008006" key="2">
    <source>
        <dbReference type="Google" id="ProtNLM"/>
    </source>
</evidence>
<dbReference type="InterPro" id="IPR026444">
    <property type="entry name" value="Secre_tail"/>
</dbReference>
<reference evidence="1" key="1">
    <citation type="submission" date="2019-08" db="EMBL/GenBank/DDBJ databases">
        <authorList>
            <person name="Kucharzyk K."/>
            <person name="Murdoch R.W."/>
            <person name="Higgins S."/>
            <person name="Loffler F."/>
        </authorList>
    </citation>
    <scope>NUCLEOTIDE SEQUENCE</scope>
</reference>